<dbReference type="InterPro" id="IPR036097">
    <property type="entry name" value="HisK_dim/P_sf"/>
</dbReference>
<keyword evidence="4" id="KW-0418">Kinase</keyword>
<protein>
    <recommendedName>
        <fullName evidence="2">histidine kinase</fullName>
        <ecNumber evidence="2">2.7.13.3</ecNumber>
    </recommendedName>
</protein>
<evidence type="ECO:0000313" key="5">
    <source>
        <dbReference type="Proteomes" id="UP000008917"/>
    </source>
</evidence>
<sequence length="119" mass="12827">MRAPAGRWTAGVLAGAFASIVGVALGSGLRRQGGARGRVSVERQLAALRAHTARQAQAARQLDHDLRAPVGAMAVALELMSTTDDPSLKQEAMQVLERQIARMNTLTHRVHEFSREFNG</sequence>
<dbReference type="STRING" id="595537.Varpa_3066"/>
<dbReference type="SMART" id="SM00388">
    <property type="entry name" value="HisKA"/>
    <property type="match status" value="1"/>
</dbReference>
<feature type="domain" description="Signal transduction histidine kinase dimerisation/phosphoacceptor" evidence="3">
    <location>
        <begin position="54"/>
        <end position="119"/>
    </location>
</feature>
<gene>
    <name evidence="4" type="ordered locus">Varpa_3066</name>
</gene>
<evidence type="ECO:0000259" key="3">
    <source>
        <dbReference type="SMART" id="SM00388"/>
    </source>
</evidence>
<dbReference type="InterPro" id="IPR003661">
    <property type="entry name" value="HisK_dim/P_dom"/>
</dbReference>
<evidence type="ECO:0000256" key="2">
    <source>
        <dbReference type="ARBA" id="ARBA00012438"/>
    </source>
</evidence>
<proteinExistence type="predicted"/>
<organism evidence="4 5">
    <name type="scientific">Variovorax paradoxus (strain EPS)</name>
    <dbReference type="NCBI Taxonomy" id="595537"/>
    <lineage>
        <taxon>Bacteria</taxon>
        <taxon>Pseudomonadati</taxon>
        <taxon>Pseudomonadota</taxon>
        <taxon>Betaproteobacteria</taxon>
        <taxon>Burkholderiales</taxon>
        <taxon>Comamonadaceae</taxon>
        <taxon>Variovorax</taxon>
    </lineage>
</organism>
<dbReference type="HOGENOM" id="CLU_2060452_0_0_4"/>
<dbReference type="CDD" id="cd00082">
    <property type="entry name" value="HisKA"/>
    <property type="match status" value="1"/>
</dbReference>
<dbReference type="AlphaFoldDB" id="E6V7Z2"/>
<reference evidence="5" key="1">
    <citation type="submission" date="2010-12" db="EMBL/GenBank/DDBJ databases">
        <title>Complete sequence of Variovorax paradoxus EPS.</title>
        <authorList>
            <consortium name="US DOE Joint Genome Institute"/>
            <person name="Lucas S."/>
            <person name="Copeland A."/>
            <person name="Lapidus A."/>
            <person name="Cheng J.-F."/>
            <person name="Goodwin L."/>
            <person name="Pitluck S."/>
            <person name="Teshima H."/>
            <person name="Detter J.C."/>
            <person name="Han C."/>
            <person name="Tapia R."/>
            <person name="Land M."/>
            <person name="Hauser L."/>
            <person name="Kyrpides N."/>
            <person name="Ivanova N."/>
            <person name="Ovchinnikova G."/>
            <person name="Orwin P."/>
            <person name="Han J.-I.G."/>
            <person name="Woyke T."/>
        </authorList>
    </citation>
    <scope>NUCLEOTIDE SEQUENCE [LARGE SCALE GENOMIC DNA]</scope>
    <source>
        <strain evidence="5">EPS</strain>
    </source>
</reference>
<reference evidence="4 5" key="2">
    <citation type="journal article" date="2013" name="Genome Announc.">
        <title>Genome of the Root-Associated Plant Growth-Promoting Bacterium Variovorax paradoxus Strain EPS.</title>
        <authorList>
            <person name="Han J.I."/>
            <person name="Spain J.C."/>
            <person name="Leadbetter J.R."/>
            <person name="Ovchinnikova G."/>
            <person name="Goodwin L.A."/>
            <person name="Han C.S."/>
            <person name="Woyke T."/>
            <person name="Davenport K.W."/>
            <person name="Orwin P.M."/>
        </authorList>
    </citation>
    <scope>NUCLEOTIDE SEQUENCE [LARGE SCALE GENOMIC DNA]</scope>
    <source>
        <strain evidence="4 5">EPS</strain>
    </source>
</reference>
<dbReference type="Gene3D" id="1.10.287.130">
    <property type="match status" value="1"/>
</dbReference>
<dbReference type="SUPFAM" id="SSF47384">
    <property type="entry name" value="Homodimeric domain of signal transducing histidine kinase"/>
    <property type="match status" value="1"/>
</dbReference>
<accession>E6V7Z2</accession>
<evidence type="ECO:0000256" key="1">
    <source>
        <dbReference type="ARBA" id="ARBA00000085"/>
    </source>
</evidence>
<keyword evidence="4" id="KW-0808">Transferase</keyword>
<dbReference type="KEGG" id="vpe:Varpa_3066"/>
<evidence type="ECO:0000313" key="4">
    <source>
        <dbReference type="EMBL" id="ADU37253.1"/>
    </source>
</evidence>
<dbReference type="GO" id="GO:0000155">
    <property type="term" value="F:phosphorelay sensor kinase activity"/>
    <property type="evidence" value="ECO:0007669"/>
    <property type="project" value="InterPro"/>
</dbReference>
<dbReference type="EC" id="2.7.13.3" evidence="2"/>
<name>E6V7Z2_VARPE</name>
<dbReference type="EMBL" id="CP002417">
    <property type="protein sequence ID" value="ADU37253.1"/>
    <property type="molecule type" value="Genomic_DNA"/>
</dbReference>
<comment type="catalytic activity">
    <reaction evidence="1">
        <text>ATP + protein L-histidine = ADP + protein N-phospho-L-histidine.</text>
        <dbReference type="EC" id="2.7.13.3"/>
    </reaction>
</comment>
<dbReference type="Pfam" id="PF00512">
    <property type="entry name" value="HisKA"/>
    <property type="match status" value="1"/>
</dbReference>
<dbReference type="Proteomes" id="UP000008917">
    <property type="component" value="Chromosome"/>
</dbReference>